<keyword evidence="1" id="KW-1133">Transmembrane helix</keyword>
<feature type="transmembrane region" description="Helical" evidence="1">
    <location>
        <begin position="281"/>
        <end position="301"/>
    </location>
</feature>
<evidence type="ECO:0000259" key="2">
    <source>
        <dbReference type="Pfam" id="PF04235"/>
    </source>
</evidence>
<name>A0ABS5KBN8_9BACT</name>
<dbReference type="PANTHER" id="PTHR30590">
    <property type="entry name" value="INNER MEMBRANE PROTEIN"/>
    <property type="match status" value="1"/>
</dbReference>
<keyword evidence="4" id="KW-1185">Reference proteome</keyword>
<dbReference type="RefSeq" id="WP_212228957.1">
    <property type="nucleotide sequence ID" value="NZ_JAGUCN010000014.1"/>
</dbReference>
<dbReference type="Proteomes" id="UP000721861">
    <property type="component" value="Unassembled WGS sequence"/>
</dbReference>
<gene>
    <name evidence="3" type="ORF">KEM09_13125</name>
</gene>
<evidence type="ECO:0000256" key="1">
    <source>
        <dbReference type="SAM" id="Phobius"/>
    </source>
</evidence>
<organism evidence="3 4">
    <name type="scientific">Carboxylicivirga mesophila</name>
    <dbReference type="NCBI Taxonomy" id="1166478"/>
    <lineage>
        <taxon>Bacteria</taxon>
        <taxon>Pseudomonadati</taxon>
        <taxon>Bacteroidota</taxon>
        <taxon>Bacteroidia</taxon>
        <taxon>Marinilabiliales</taxon>
        <taxon>Marinilabiliaceae</taxon>
        <taxon>Carboxylicivirga</taxon>
    </lineage>
</organism>
<feature type="transmembrane region" description="Helical" evidence="1">
    <location>
        <begin position="57"/>
        <end position="78"/>
    </location>
</feature>
<accession>A0ABS5KBN8</accession>
<feature type="domain" description="DUF418" evidence="2">
    <location>
        <begin position="226"/>
        <end position="385"/>
    </location>
</feature>
<reference evidence="3 4" key="1">
    <citation type="journal article" date="2014" name="Int. J. Syst. Evol. Microbiol.">
        <title>Carboxylicivirga gen. nov. in the family Marinilabiliaceae with two novel species, Carboxylicivirga mesophila sp. nov. and Carboxylicivirga taeanensis sp. nov., and reclassification of Cytophaga fermentans as Saccharicrinis fermentans gen. nov., comb. nov.</title>
        <authorList>
            <person name="Yang S.H."/>
            <person name="Seo H.S."/>
            <person name="Woo J.H."/>
            <person name="Oh H.M."/>
            <person name="Jang H."/>
            <person name="Lee J.H."/>
            <person name="Kim S.J."/>
            <person name="Kwon K.K."/>
        </authorList>
    </citation>
    <scope>NUCLEOTIDE SEQUENCE [LARGE SCALE GENOMIC DNA]</scope>
    <source>
        <strain evidence="3 4">JCM 18290</strain>
    </source>
</reference>
<feature type="transmembrane region" description="Helical" evidence="1">
    <location>
        <begin position="321"/>
        <end position="339"/>
    </location>
</feature>
<keyword evidence="1" id="KW-0812">Transmembrane</keyword>
<feature type="transmembrane region" description="Helical" evidence="1">
    <location>
        <begin position="20"/>
        <end position="37"/>
    </location>
</feature>
<dbReference type="InterPro" id="IPR007349">
    <property type="entry name" value="DUF418"/>
</dbReference>
<feature type="transmembrane region" description="Helical" evidence="1">
    <location>
        <begin position="99"/>
        <end position="131"/>
    </location>
</feature>
<sequence length="395" mass="46149">MSSLFQKRIDLVDSLRGFSLFGILLIHFIEHFNLYFYQSPPLEPFKALNTGIWETTFYIFSGKAYAIFSFLFGFSFFIQFNNQKKQGYDFRIRFAWRMILLMVFAQLNAMFYPGDILVLYSFVGLVLIILSNASNQLVYWVAILFMLQPLEWYQFFSSIIDIDYQPYEKINWNYFKLVSPVLASGTLPAVWKTNLWEGQIFSNLWQIENGRLFQTASLFLLGMLSGRKELFHKTPMTILFWRKVLACGLVGYGVLYSLQFYLQSSTALPSKILLSILVPTLKNFFFGSVLVAAYTLLWYTFTNNRLQSIFIAYGRMSLTNYISMAIIGSFIFYGYGLSLNTTLNIVFSFIAAILVFIVQLLFSIWWLKKYKQGPLEYLWKKLTWMGDSRTQLTEP</sequence>
<dbReference type="Pfam" id="PF04235">
    <property type="entry name" value="DUF418"/>
    <property type="match status" value="1"/>
</dbReference>
<protein>
    <submittedName>
        <fullName evidence="3">DUF418 domain-containing protein</fullName>
    </submittedName>
</protein>
<feature type="transmembrane region" description="Helical" evidence="1">
    <location>
        <begin position="239"/>
        <end position="261"/>
    </location>
</feature>
<dbReference type="EMBL" id="JAGUCN010000014">
    <property type="protein sequence ID" value="MBS2212351.1"/>
    <property type="molecule type" value="Genomic_DNA"/>
</dbReference>
<feature type="transmembrane region" description="Helical" evidence="1">
    <location>
        <begin position="345"/>
        <end position="367"/>
    </location>
</feature>
<keyword evidence="1" id="KW-0472">Membrane</keyword>
<dbReference type="PANTHER" id="PTHR30590:SF2">
    <property type="entry name" value="INNER MEMBRANE PROTEIN"/>
    <property type="match status" value="1"/>
</dbReference>
<evidence type="ECO:0000313" key="4">
    <source>
        <dbReference type="Proteomes" id="UP000721861"/>
    </source>
</evidence>
<proteinExistence type="predicted"/>
<dbReference type="InterPro" id="IPR052529">
    <property type="entry name" value="Bact_Transport_Assoc"/>
</dbReference>
<comment type="caution">
    <text evidence="3">The sequence shown here is derived from an EMBL/GenBank/DDBJ whole genome shotgun (WGS) entry which is preliminary data.</text>
</comment>
<evidence type="ECO:0000313" key="3">
    <source>
        <dbReference type="EMBL" id="MBS2212351.1"/>
    </source>
</evidence>